<name>A0A0F9Q5I7_9ZZZZ</name>
<dbReference type="AlphaFoldDB" id="A0A0F9Q5I7"/>
<reference evidence="1" key="1">
    <citation type="journal article" date="2015" name="Nature">
        <title>Complex archaea that bridge the gap between prokaryotes and eukaryotes.</title>
        <authorList>
            <person name="Spang A."/>
            <person name="Saw J.H."/>
            <person name="Jorgensen S.L."/>
            <person name="Zaremba-Niedzwiedzka K."/>
            <person name="Martijn J."/>
            <person name="Lind A.E."/>
            <person name="van Eijk R."/>
            <person name="Schleper C."/>
            <person name="Guy L."/>
            <person name="Ettema T.J."/>
        </authorList>
    </citation>
    <scope>NUCLEOTIDE SEQUENCE</scope>
</reference>
<accession>A0A0F9Q5I7</accession>
<organism evidence="1">
    <name type="scientific">marine sediment metagenome</name>
    <dbReference type="NCBI Taxonomy" id="412755"/>
    <lineage>
        <taxon>unclassified sequences</taxon>
        <taxon>metagenomes</taxon>
        <taxon>ecological metagenomes</taxon>
    </lineage>
</organism>
<dbReference type="EMBL" id="LAZR01004450">
    <property type="protein sequence ID" value="KKN08491.1"/>
    <property type="molecule type" value="Genomic_DNA"/>
</dbReference>
<proteinExistence type="predicted"/>
<protein>
    <submittedName>
        <fullName evidence="1">Uncharacterized protein</fullName>
    </submittedName>
</protein>
<comment type="caution">
    <text evidence="1">The sequence shown here is derived from an EMBL/GenBank/DDBJ whole genome shotgun (WGS) entry which is preliminary data.</text>
</comment>
<evidence type="ECO:0000313" key="1">
    <source>
        <dbReference type="EMBL" id="KKN08491.1"/>
    </source>
</evidence>
<sequence length="62" mass="7069">MSHTIRCDWCGKTYGWEHGIHPTRMPFGWIRVEPQGRHMCGACIPDVQATDIEEGSEQEEPA</sequence>
<gene>
    <name evidence="1" type="ORF">LCGC14_1056090</name>
</gene>